<dbReference type="AlphaFoldDB" id="A0A5R8M5L1"/>
<dbReference type="GO" id="GO:0005737">
    <property type="term" value="C:cytoplasm"/>
    <property type="evidence" value="ECO:0007669"/>
    <property type="project" value="TreeGrafter"/>
</dbReference>
<evidence type="ECO:0000313" key="15">
    <source>
        <dbReference type="EMBL" id="TLF44846.1"/>
    </source>
</evidence>
<dbReference type="GO" id="GO:0043138">
    <property type="term" value="F:3'-5' DNA helicase activity"/>
    <property type="evidence" value="ECO:0007669"/>
    <property type="project" value="UniProtKB-EC"/>
</dbReference>
<feature type="domain" description="Helicase C-terminal" evidence="14">
    <location>
        <begin position="218"/>
        <end position="361"/>
    </location>
</feature>
<keyword evidence="3" id="KW-0547">Nucleotide-binding</keyword>
<keyword evidence="4" id="KW-0378">Hydrolase</keyword>
<keyword evidence="8" id="KW-0413">Isomerase</keyword>
<dbReference type="InterPro" id="IPR027417">
    <property type="entry name" value="P-loop_NTPase"/>
</dbReference>
<dbReference type="Pfam" id="PF16124">
    <property type="entry name" value="RecQ_Zn_bind"/>
    <property type="match status" value="1"/>
</dbReference>
<evidence type="ECO:0000256" key="5">
    <source>
        <dbReference type="ARBA" id="ARBA00022806"/>
    </source>
</evidence>
<comment type="similarity">
    <text evidence="1">Belongs to the helicase family. RecQ subfamily.</text>
</comment>
<evidence type="ECO:0000256" key="6">
    <source>
        <dbReference type="ARBA" id="ARBA00022840"/>
    </source>
</evidence>
<dbReference type="SMART" id="SM00490">
    <property type="entry name" value="HELICc"/>
    <property type="match status" value="1"/>
</dbReference>
<dbReference type="EC" id="5.6.2.4" evidence="10"/>
<dbReference type="GO" id="GO:0009378">
    <property type="term" value="F:four-way junction helicase activity"/>
    <property type="evidence" value="ECO:0007669"/>
    <property type="project" value="TreeGrafter"/>
</dbReference>
<dbReference type="PROSITE" id="PS51192">
    <property type="entry name" value="HELICASE_ATP_BIND_1"/>
    <property type="match status" value="1"/>
</dbReference>
<keyword evidence="5 15" id="KW-0347">Helicase</keyword>
<evidence type="ECO:0000256" key="10">
    <source>
        <dbReference type="ARBA" id="ARBA00034808"/>
    </source>
</evidence>
<evidence type="ECO:0000259" key="14">
    <source>
        <dbReference type="PROSITE" id="PS51194"/>
    </source>
</evidence>
<sequence>MSLDPHKVLKEYWGYPHFKGSQEEIIKAALNGRDVLALLPTGGGKSVCFQVPSMATEGICIVISPLISLIQNQVSQLKSMGIKAIGMTGKMRFEEINDLLDNCVYGDYKFLYMSPERLEQEMVQDRIRQMNVNFLVVDEAHCISQWGHDFRPAYLQCKILRELHPEVPMMALTATATQRVEADIVKQLELLNPLIQKQSFVRDNISFRVDTQEDKRFQLLYYCKRLKSSGIIYTRSRRVTEDISNYLLQNGISSTFYHGGIPEKDKRDKLDKWLQNEIKVMVATNAFGMGIDKADVSLVIHYQVPDCIENYFQEAGRAGRNGEKAAAILITNKTDQELAKKQFLDVLPDVSTVKYIYRKLNNYFQIAYGEGSNETFRIHFNEFCDAYQLNTLITYNVLKIMDRYSVIALSESFNRMSSVLFICTKELLLGYLGRNAFLDDLTKLILRTYGGIFENHTVINTFTLAKKLSFPEKKVLEYLEILARDEIIEYNASHSDLEITFLVPREDEQTINRFAKTINEQNQLKQAQVTAMLNYIGTDHVCRSKQLLTYFGEKNPDSCGICDVCLGAPSKGTQLLELKNRAIGLLKNQDASSRTLLTLLQCQQELLLLVLQELLEDGIVEITSKNEYKII</sequence>
<dbReference type="Gene3D" id="3.40.50.300">
    <property type="entry name" value="P-loop containing nucleotide triphosphate hydrolases"/>
    <property type="match status" value="2"/>
</dbReference>
<evidence type="ECO:0000256" key="9">
    <source>
        <dbReference type="ARBA" id="ARBA00034617"/>
    </source>
</evidence>
<dbReference type="InterPro" id="IPR036388">
    <property type="entry name" value="WH-like_DNA-bd_sf"/>
</dbReference>
<dbReference type="InterPro" id="IPR032284">
    <property type="entry name" value="RecQ_Zn-bd"/>
</dbReference>
<dbReference type="SMART" id="SM00487">
    <property type="entry name" value="DEXDc"/>
    <property type="match status" value="1"/>
</dbReference>
<dbReference type="EMBL" id="VBUK01000004">
    <property type="protein sequence ID" value="TLF44846.1"/>
    <property type="molecule type" value="Genomic_DNA"/>
</dbReference>
<dbReference type="SUPFAM" id="SSF52540">
    <property type="entry name" value="P-loop containing nucleoside triphosphate hydrolases"/>
    <property type="match status" value="1"/>
</dbReference>
<dbReference type="InterPro" id="IPR004589">
    <property type="entry name" value="DNA_helicase_ATP-dep_RecQ"/>
</dbReference>
<comment type="catalytic activity">
    <reaction evidence="9">
        <text>Couples ATP hydrolysis with the unwinding of duplex DNA by translocating in the 3'-5' direction.</text>
        <dbReference type="EC" id="5.6.2.4"/>
    </reaction>
</comment>
<proteinExistence type="inferred from homology"/>
<dbReference type="NCBIfam" id="TIGR00614">
    <property type="entry name" value="recQ_fam"/>
    <property type="match status" value="1"/>
</dbReference>
<dbReference type="Gene3D" id="1.10.10.10">
    <property type="entry name" value="Winged helix-like DNA-binding domain superfamily/Winged helix DNA-binding domain"/>
    <property type="match status" value="1"/>
</dbReference>
<protein>
    <recommendedName>
        <fullName evidence="11">ATP-dependent DNA helicase RecQ</fullName>
        <ecNumber evidence="10">5.6.2.4</ecNumber>
    </recommendedName>
    <alternativeName>
        <fullName evidence="12">DNA 3'-5' helicase RecQ</fullName>
    </alternativeName>
</protein>
<evidence type="ECO:0000256" key="3">
    <source>
        <dbReference type="ARBA" id="ARBA00022741"/>
    </source>
</evidence>
<dbReference type="PROSITE" id="PS51194">
    <property type="entry name" value="HELICASE_CTER"/>
    <property type="match status" value="1"/>
</dbReference>
<dbReference type="GO" id="GO:0043590">
    <property type="term" value="C:bacterial nucleoid"/>
    <property type="evidence" value="ECO:0007669"/>
    <property type="project" value="TreeGrafter"/>
</dbReference>
<feature type="domain" description="Helicase ATP-binding" evidence="13">
    <location>
        <begin position="26"/>
        <end position="194"/>
    </location>
</feature>
<dbReference type="Pfam" id="PF00270">
    <property type="entry name" value="DEAD"/>
    <property type="match status" value="1"/>
</dbReference>
<dbReference type="CDD" id="cd17920">
    <property type="entry name" value="DEXHc_RecQ"/>
    <property type="match status" value="1"/>
</dbReference>
<dbReference type="GO" id="GO:0016787">
    <property type="term" value="F:hydrolase activity"/>
    <property type="evidence" value="ECO:0007669"/>
    <property type="project" value="UniProtKB-KW"/>
</dbReference>
<keyword evidence="16" id="KW-1185">Reference proteome</keyword>
<dbReference type="OrthoDB" id="9763310at2"/>
<dbReference type="InterPro" id="IPR001650">
    <property type="entry name" value="Helicase_C-like"/>
</dbReference>
<evidence type="ECO:0000256" key="2">
    <source>
        <dbReference type="ARBA" id="ARBA00022723"/>
    </source>
</evidence>
<keyword evidence="7" id="KW-0238">DNA-binding</keyword>
<dbReference type="InterPro" id="IPR011545">
    <property type="entry name" value="DEAD/DEAH_box_helicase_dom"/>
</dbReference>
<dbReference type="RefSeq" id="WP_138258055.1">
    <property type="nucleotide sequence ID" value="NZ_VBUK01000004.1"/>
</dbReference>
<accession>A0A5R8M5L1</accession>
<gene>
    <name evidence="15" type="ORF">FEK29_08770</name>
</gene>
<evidence type="ECO:0000256" key="11">
    <source>
        <dbReference type="ARBA" id="ARBA00044535"/>
    </source>
</evidence>
<evidence type="ECO:0000256" key="8">
    <source>
        <dbReference type="ARBA" id="ARBA00023235"/>
    </source>
</evidence>
<dbReference type="Pfam" id="PF00271">
    <property type="entry name" value="Helicase_C"/>
    <property type="match status" value="1"/>
</dbReference>
<name>A0A5R8M5L1_9FLAO</name>
<dbReference type="PANTHER" id="PTHR13710">
    <property type="entry name" value="DNA HELICASE RECQ FAMILY MEMBER"/>
    <property type="match status" value="1"/>
</dbReference>
<keyword evidence="6" id="KW-0067">ATP-binding</keyword>
<dbReference type="GO" id="GO:0030894">
    <property type="term" value="C:replisome"/>
    <property type="evidence" value="ECO:0007669"/>
    <property type="project" value="TreeGrafter"/>
</dbReference>
<dbReference type="Proteomes" id="UP000308382">
    <property type="component" value="Unassembled WGS sequence"/>
</dbReference>
<dbReference type="GO" id="GO:0003677">
    <property type="term" value="F:DNA binding"/>
    <property type="evidence" value="ECO:0007669"/>
    <property type="project" value="UniProtKB-KW"/>
</dbReference>
<dbReference type="PANTHER" id="PTHR13710:SF105">
    <property type="entry name" value="ATP-DEPENDENT DNA HELICASE Q1"/>
    <property type="match status" value="1"/>
</dbReference>
<dbReference type="FunFam" id="3.40.50.300:FF:000296">
    <property type="entry name" value="ATP-dependent DNA helicase RecQ"/>
    <property type="match status" value="1"/>
</dbReference>
<dbReference type="GO" id="GO:0006310">
    <property type="term" value="P:DNA recombination"/>
    <property type="evidence" value="ECO:0007669"/>
    <property type="project" value="InterPro"/>
</dbReference>
<reference evidence="15 16" key="1">
    <citation type="journal article" date="2017" name="Int. J. Syst. Evol. Microbiol.">
        <title>Maripseudobacter aurantiacus gen. nov., sp. nov., a novel member of the family Flavobacteriaceae isolated from a sedimentation basin.</title>
        <authorList>
            <person name="Chen C."/>
            <person name="Su Y."/>
            <person name="Tao T."/>
            <person name="Fu G."/>
            <person name="Zhang C."/>
            <person name="Sun C."/>
            <person name="Zhang X."/>
            <person name="Wu M."/>
        </authorList>
    </citation>
    <scope>NUCLEOTIDE SEQUENCE [LARGE SCALE GENOMIC DNA]</scope>
    <source>
        <strain evidence="16">CDA4</strain>
    </source>
</reference>
<dbReference type="InterPro" id="IPR014001">
    <property type="entry name" value="Helicase_ATP-bd"/>
</dbReference>
<evidence type="ECO:0000256" key="12">
    <source>
        <dbReference type="ARBA" id="ARBA00044550"/>
    </source>
</evidence>
<evidence type="ECO:0000259" key="13">
    <source>
        <dbReference type="PROSITE" id="PS51192"/>
    </source>
</evidence>
<dbReference type="GO" id="GO:0046872">
    <property type="term" value="F:metal ion binding"/>
    <property type="evidence" value="ECO:0007669"/>
    <property type="project" value="UniProtKB-KW"/>
</dbReference>
<evidence type="ECO:0000256" key="4">
    <source>
        <dbReference type="ARBA" id="ARBA00022801"/>
    </source>
</evidence>
<dbReference type="GO" id="GO:0005524">
    <property type="term" value="F:ATP binding"/>
    <property type="evidence" value="ECO:0007669"/>
    <property type="project" value="UniProtKB-KW"/>
</dbReference>
<evidence type="ECO:0000256" key="1">
    <source>
        <dbReference type="ARBA" id="ARBA00005446"/>
    </source>
</evidence>
<organism evidence="15 16">
    <name type="scientific">Maribacter aurantiacus</name>
    <dbReference type="NCBI Taxonomy" id="1882343"/>
    <lineage>
        <taxon>Bacteria</taxon>
        <taxon>Pseudomonadati</taxon>
        <taxon>Bacteroidota</taxon>
        <taxon>Flavobacteriia</taxon>
        <taxon>Flavobacteriales</taxon>
        <taxon>Flavobacteriaceae</taxon>
        <taxon>Maribacter</taxon>
    </lineage>
</organism>
<evidence type="ECO:0000313" key="16">
    <source>
        <dbReference type="Proteomes" id="UP000308382"/>
    </source>
</evidence>
<keyword evidence="2" id="KW-0479">Metal-binding</keyword>
<comment type="caution">
    <text evidence="15">The sequence shown here is derived from an EMBL/GenBank/DDBJ whole genome shotgun (WGS) entry which is preliminary data.</text>
</comment>
<evidence type="ECO:0000256" key="7">
    <source>
        <dbReference type="ARBA" id="ARBA00023125"/>
    </source>
</evidence>
<dbReference type="GO" id="GO:0006281">
    <property type="term" value="P:DNA repair"/>
    <property type="evidence" value="ECO:0007669"/>
    <property type="project" value="TreeGrafter"/>
</dbReference>